<reference evidence="1 2" key="1">
    <citation type="submission" date="2020-08" db="EMBL/GenBank/DDBJ databases">
        <title>Genome sequence of Sphingomonas daechungensis KACC 18115T.</title>
        <authorList>
            <person name="Hyun D.-W."/>
            <person name="Bae J.-W."/>
        </authorList>
    </citation>
    <scope>NUCLEOTIDE SEQUENCE [LARGE SCALE GENOMIC DNA]</scope>
    <source>
        <strain evidence="1 2">KACC 18115</strain>
    </source>
</reference>
<dbReference type="Proteomes" id="UP000516134">
    <property type="component" value="Chromosome"/>
</dbReference>
<name>A0ABX6T4F0_9SPHN</name>
<keyword evidence="2" id="KW-1185">Reference proteome</keyword>
<sequence>MRKSNDHFKKRPACCCCDQPCRSRRGAIPGPGSRTRPGQPGYGYYPQQAHPQQPVYGQPGYGQPGYGQPGYGQPGYGYNQQGDIGSVIGQLLGNRYNVPDRTAIQQCASAAMAQASSRYRQQPNGNAYGYNANRGYNQGYGMNMRVTAITNVERRPNGLRVSGLLDSRNGYRPNDRAYGQNPGYATNGDLSFRCNVDYRGAVTNIRISRANAYRG</sequence>
<protein>
    <submittedName>
        <fullName evidence="1">Uncharacterized protein</fullName>
    </submittedName>
</protein>
<dbReference type="RefSeq" id="WP_187715946.1">
    <property type="nucleotide sequence ID" value="NZ_CP060780.1"/>
</dbReference>
<evidence type="ECO:0000313" key="2">
    <source>
        <dbReference type="Proteomes" id="UP000516134"/>
    </source>
</evidence>
<dbReference type="EMBL" id="CP060780">
    <property type="protein sequence ID" value="QNP44525.1"/>
    <property type="molecule type" value="Genomic_DNA"/>
</dbReference>
<organism evidence="1 2">
    <name type="scientific">Sphingomonas daechungensis</name>
    <dbReference type="NCBI Taxonomy" id="1176646"/>
    <lineage>
        <taxon>Bacteria</taxon>
        <taxon>Pseudomonadati</taxon>
        <taxon>Pseudomonadota</taxon>
        <taxon>Alphaproteobacteria</taxon>
        <taxon>Sphingomonadales</taxon>
        <taxon>Sphingomonadaceae</taxon>
        <taxon>Sphingomonas</taxon>
    </lineage>
</organism>
<accession>A0ABX6T4F0</accession>
<proteinExistence type="predicted"/>
<evidence type="ECO:0000313" key="1">
    <source>
        <dbReference type="EMBL" id="QNP44525.1"/>
    </source>
</evidence>
<gene>
    <name evidence="1" type="ORF">H9L15_08575</name>
</gene>